<comment type="caution">
    <text evidence="1">The sequence shown here is derived from an EMBL/GenBank/DDBJ whole genome shotgun (WGS) entry which is preliminary data.</text>
</comment>
<protein>
    <submittedName>
        <fullName evidence="2">Hypothetical_protein</fullName>
    </submittedName>
</protein>
<evidence type="ECO:0000313" key="2">
    <source>
        <dbReference type="EMBL" id="CAL6057256.1"/>
    </source>
</evidence>
<name>A0AA86PIA8_9EUKA</name>
<organism evidence="1">
    <name type="scientific">Hexamita inflata</name>
    <dbReference type="NCBI Taxonomy" id="28002"/>
    <lineage>
        <taxon>Eukaryota</taxon>
        <taxon>Metamonada</taxon>
        <taxon>Diplomonadida</taxon>
        <taxon>Hexamitidae</taxon>
        <taxon>Hexamitinae</taxon>
        <taxon>Hexamita</taxon>
    </lineage>
</organism>
<accession>A0AA86PIA8</accession>
<reference evidence="2 3" key="2">
    <citation type="submission" date="2024-07" db="EMBL/GenBank/DDBJ databases">
        <authorList>
            <person name="Akdeniz Z."/>
        </authorList>
    </citation>
    <scope>NUCLEOTIDE SEQUENCE [LARGE SCALE GENOMIC DNA]</scope>
</reference>
<sequence>MVKIHSKGKNLCSQNQSMNEFKFKQSIQPYQHSLVILLSNVDLRIKSEDLIPPRQCSKNNKETVQFIHIVGYQQQLVGIGYAQIGYALRLAQIKQYFSNILRATI</sequence>
<dbReference type="Proteomes" id="UP001642409">
    <property type="component" value="Unassembled WGS sequence"/>
</dbReference>
<proteinExistence type="predicted"/>
<dbReference type="EMBL" id="CAXDID020000213">
    <property type="protein sequence ID" value="CAL6057256.1"/>
    <property type="molecule type" value="Genomic_DNA"/>
</dbReference>
<evidence type="ECO:0000313" key="3">
    <source>
        <dbReference type="Proteomes" id="UP001642409"/>
    </source>
</evidence>
<dbReference type="AlphaFoldDB" id="A0AA86PIA8"/>
<keyword evidence="3" id="KW-1185">Reference proteome</keyword>
<evidence type="ECO:0000313" key="1">
    <source>
        <dbReference type="EMBL" id="CAI9940200.1"/>
    </source>
</evidence>
<gene>
    <name evidence="1" type="ORF">HINF_LOCUS27845</name>
    <name evidence="2" type="ORF">HINF_LOCUS47419</name>
</gene>
<dbReference type="EMBL" id="CATOUU010000674">
    <property type="protein sequence ID" value="CAI9940200.1"/>
    <property type="molecule type" value="Genomic_DNA"/>
</dbReference>
<reference evidence="1" key="1">
    <citation type="submission" date="2023-06" db="EMBL/GenBank/DDBJ databases">
        <authorList>
            <person name="Kurt Z."/>
        </authorList>
    </citation>
    <scope>NUCLEOTIDE SEQUENCE</scope>
</reference>